<gene>
    <name evidence="2" type="ORF">T10_10899</name>
</gene>
<dbReference type="AlphaFoldDB" id="A0A0V1MI64"/>
<name>A0A0V1MI64_9BILA</name>
<organism evidence="2 3">
    <name type="scientific">Trichinella papuae</name>
    <dbReference type="NCBI Taxonomy" id="268474"/>
    <lineage>
        <taxon>Eukaryota</taxon>
        <taxon>Metazoa</taxon>
        <taxon>Ecdysozoa</taxon>
        <taxon>Nematoda</taxon>
        <taxon>Enoplea</taxon>
        <taxon>Dorylaimia</taxon>
        <taxon>Trichinellida</taxon>
        <taxon>Trichinellidae</taxon>
        <taxon>Trichinella</taxon>
    </lineage>
</organism>
<reference evidence="2 3" key="1">
    <citation type="submission" date="2015-01" db="EMBL/GenBank/DDBJ databases">
        <title>Evolution of Trichinella species and genotypes.</title>
        <authorList>
            <person name="Korhonen P.K."/>
            <person name="Edoardo P."/>
            <person name="Giuseppe L.R."/>
            <person name="Gasser R.B."/>
        </authorList>
    </citation>
    <scope>NUCLEOTIDE SEQUENCE [LARGE SCALE GENOMIC DNA]</scope>
    <source>
        <strain evidence="2">ISS1980</strain>
    </source>
</reference>
<dbReference type="Proteomes" id="UP000054843">
    <property type="component" value="Unassembled WGS sequence"/>
</dbReference>
<proteinExistence type="predicted"/>
<feature type="region of interest" description="Disordered" evidence="1">
    <location>
        <begin position="118"/>
        <end position="143"/>
    </location>
</feature>
<protein>
    <submittedName>
        <fullName evidence="2">Uncharacterized protein</fullName>
    </submittedName>
</protein>
<sequence length="143" mass="16308">MKISESRQSHVDSFSIEHEGNLKSKHNPVPMLASDFDLNDSQGQAAFATASNQVSIFQHSWPNCYFLTWTILTFSVVVNKAYTHARLELITDACISVTYITLFIKMLTFSNQSKQTASVVDGNQRRKKERKKERGLPRKLNIQ</sequence>
<evidence type="ECO:0000256" key="1">
    <source>
        <dbReference type="SAM" id="MobiDB-lite"/>
    </source>
</evidence>
<dbReference type="EMBL" id="JYDO01000099">
    <property type="protein sequence ID" value="KRZ71292.1"/>
    <property type="molecule type" value="Genomic_DNA"/>
</dbReference>
<comment type="caution">
    <text evidence="2">The sequence shown here is derived from an EMBL/GenBank/DDBJ whole genome shotgun (WGS) entry which is preliminary data.</text>
</comment>
<evidence type="ECO:0000313" key="2">
    <source>
        <dbReference type="EMBL" id="KRZ71292.1"/>
    </source>
</evidence>
<evidence type="ECO:0000313" key="3">
    <source>
        <dbReference type="Proteomes" id="UP000054843"/>
    </source>
</evidence>
<dbReference type="OrthoDB" id="5941993at2759"/>
<keyword evidence="3" id="KW-1185">Reference proteome</keyword>
<accession>A0A0V1MI64</accession>